<dbReference type="OrthoDB" id="6120729at2"/>
<dbReference type="Proteomes" id="UP000294656">
    <property type="component" value="Unassembled WGS sequence"/>
</dbReference>
<dbReference type="Pfam" id="PF06794">
    <property type="entry name" value="UPF0270"/>
    <property type="match status" value="1"/>
</dbReference>
<dbReference type="EMBL" id="SNXC01000011">
    <property type="protein sequence ID" value="TDO98331.1"/>
    <property type="molecule type" value="Genomic_DNA"/>
</dbReference>
<evidence type="ECO:0000256" key="1">
    <source>
        <dbReference type="ARBA" id="ARBA00006450"/>
    </source>
</evidence>
<dbReference type="PIRSF" id="PIRSF006169">
    <property type="entry name" value="UCP006169"/>
    <property type="match status" value="1"/>
</dbReference>
<dbReference type="Gene3D" id="1.10.10.610">
    <property type="entry name" value="YehU-like"/>
    <property type="match status" value="1"/>
</dbReference>
<evidence type="ECO:0000313" key="2">
    <source>
        <dbReference type="EMBL" id="TDO98331.1"/>
    </source>
</evidence>
<dbReference type="SUPFAM" id="SSF118001">
    <property type="entry name" value="YehU-like"/>
    <property type="match status" value="1"/>
</dbReference>
<protein>
    <submittedName>
        <fullName evidence="2">Uncharacterized protein</fullName>
    </submittedName>
</protein>
<accession>A0A4R6M9Y0</accession>
<keyword evidence="3" id="KW-1185">Reference proteome</keyword>
<sequence>MDTLIPWESLEPQTLNNVLKEIVTRDGTDYGDYELTAEQKIAQAIQALKHGTAVLLFDTESETIKMMLKDQLQHYDH</sequence>
<gene>
    <name evidence="2" type="ORF">DFP79_1972</name>
</gene>
<dbReference type="InterPro" id="IPR010648">
    <property type="entry name" value="UPF0270"/>
</dbReference>
<dbReference type="InterPro" id="IPR036685">
    <property type="entry name" value="YehU-like_sf"/>
</dbReference>
<organism evidence="2 3">
    <name type="scientific">Marinomonas balearica</name>
    <dbReference type="NCBI Taxonomy" id="491947"/>
    <lineage>
        <taxon>Bacteria</taxon>
        <taxon>Pseudomonadati</taxon>
        <taxon>Pseudomonadota</taxon>
        <taxon>Gammaproteobacteria</taxon>
        <taxon>Oceanospirillales</taxon>
        <taxon>Oceanospirillaceae</taxon>
        <taxon>Marinomonas</taxon>
    </lineage>
</organism>
<comment type="similarity">
    <text evidence="1">Belongs to the UPF0270 family.</text>
</comment>
<comment type="caution">
    <text evidence="2">The sequence shown here is derived from an EMBL/GenBank/DDBJ whole genome shotgun (WGS) entry which is preliminary data.</text>
</comment>
<dbReference type="AlphaFoldDB" id="A0A4R6M9Y0"/>
<name>A0A4R6M9Y0_9GAMM</name>
<reference evidence="2 3" key="1">
    <citation type="submission" date="2019-03" db="EMBL/GenBank/DDBJ databases">
        <title>Genomic Encyclopedia of Type Strains, Phase III (KMG-III): the genomes of soil and plant-associated and newly described type strains.</title>
        <authorList>
            <person name="Whitman W."/>
        </authorList>
    </citation>
    <scope>NUCLEOTIDE SEQUENCE [LARGE SCALE GENOMIC DNA]</scope>
    <source>
        <strain evidence="2 3">CECT 7378</strain>
    </source>
</reference>
<evidence type="ECO:0000313" key="3">
    <source>
        <dbReference type="Proteomes" id="UP000294656"/>
    </source>
</evidence>
<proteinExistence type="inferred from homology"/>
<dbReference type="RefSeq" id="WP_133503751.1">
    <property type="nucleotide sequence ID" value="NZ_SNXC01000011.1"/>
</dbReference>